<dbReference type="Gene3D" id="2.60.120.700">
    <property type="entry name" value="Peptidase G1"/>
    <property type="match status" value="1"/>
</dbReference>
<dbReference type="Pfam" id="PF01828">
    <property type="entry name" value="Peptidase_A4"/>
    <property type="match status" value="1"/>
</dbReference>
<name>A0ABR3V4E5_HUMIN</name>
<feature type="region of interest" description="Disordered" evidence="1">
    <location>
        <begin position="68"/>
        <end position="95"/>
    </location>
</feature>
<reference evidence="3 4" key="1">
    <citation type="journal article" date="2024" name="Commun. Biol.">
        <title>Comparative genomic analysis of thermophilic fungi reveals convergent evolutionary adaptations and gene losses.</title>
        <authorList>
            <person name="Steindorff A.S."/>
            <person name="Aguilar-Pontes M.V."/>
            <person name="Robinson A.J."/>
            <person name="Andreopoulos B."/>
            <person name="LaButti K."/>
            <person name="Kuo A."/>
            <person name="Mondo S."/>
            <person name="Riley R."/>
            <person name="Otillar R."/>
            <person name="Haridas S."/>
            <person name="Lipzen A."/>
            <person name="Grimwood J."/>
            <person name="Schmutz J."/>
            <person name="Clum A."/>
            <person name="Reid I.D."/>
            <person name="Moisan M.C."/>
            <person name="Butler G."/>
            <person name="Nguyen T.T.M."/>
            <person name="Dewar K."/>
            <person name="Conant G."/>
            <person name="Drula E."/>
            <person name="Henrissat B."/>
            <person name="Hansel C."/>
            <person name="Singer S."/>
            <person name="Hutchinson M.I."/>
            <person name="de Vries R.P."/>
            <person name="Natvig D.O."/>
            <person name="Powell A.J."/>
            <person name="Tsang A."/>
            <person name="Grigoriev I.V."/>
        </authorList>
    </citation>
    <scope>NUCLEOTIDE SEQUENCE [LARGE SCALE GENOMIC DNA]</scope>
    <source>
        <strain evidence="3 4">CBS 620.91</strain>
    </source>
</reference>
<dbReference type="PANTHER" id="PTHR37536">
    <property type="entry name" value="PUTATIVE (AFU_ORTHOLOGUE AFUA_3G02970)-RELATED"/>
    <property type="match status" value="1"/>
</dbReference>
<accession>A0ABR3V4E5</accession>
<dbReference type="InterPro" id="IPR013320">
    <property type="entry name" value="ConA-like_dom_sf"/>
</dbReference>
<proteinExistence type="predicted"/>
<comment type="caution">
    <text evidence="3">The sequence shown here is derived from an EMBL/GenBank/DDBJ whole genome shotgun (WGS) entry which is preliminary data.</text>
</comment>
<gene>
    <name evidence="3" type="ORF">VTJ49DRAFT_5305</name>
</gene>
<dbReference type="CDD" id="cd13426">
    <property type="entry name" value="Peptidase_G1"/>
    <property type="match status" value="1"/>
</dbReference>
<sequence length="302" mass="32743">MRWWTLTTTLLGTAALLAQAAPQDKDKANPKDDGKRLTFSVTATRHGKPIPRDEIKLKPYEFGRSRAGGGLQVFPEDDDRTKGRRKKVKRANPTANSANWCGSVNTTPSINQIGVVHGIYQHPSCSIRPGVTTYPQAAAAWVGIDGDSYTSALLQSGTVCVIDNSTGVVRNEAWWQWVPAAAYTITSLTINAGDWIEVTINTTSTTSGEVTITNLNTATAYHVSINSGPTLGRVNADWVVERPYLGASLVSFADFSDVWFDDCYATRGSGGNLGILGAKQYQIPSYCASQEYDNLSQVSWSI</sequence>
<dbReference type="SUPFAM" id="SSF49899">
    <property type="entry name" value="Concanavalin A-like lectins/glucanases"/>
    <property type="match status" value="1"/>
</dbReference>
<protein>
    <submittedName>
        <fullName evidence="3">Uncharacterized protein</fullName>
    </submittedName>
</protein>
<dbReference type="PRINTS" id="PR00977">
    <property type="entry name" value="SCYTLDPTASE"/>
</dbReference>
<dbReference type="EMBL" id="JAZGSY010000429">
    <property type="protein sequence ID" value="KAL1836321.1"/>
    <property type="molecule type" value="Genomic_DNA"/>
</dbReference>
<dbReference type="InterPro" id="IPR038656">
    <property type="entry name" value="Peptidase_G1_sf"/>
</dbReference>
<feature type="chain" id="PRO_5045403733" evidence="2">
    <location>
        <begin position="21"/>
        <end position="302"/>
    </location>
</feature>
<keyword evidence="4" id="KW-1185">Reference proteome</keyword>
<dbReference type="PANTHER" id="PTHR37536:SF1">
    <property type="entry name" value="ASPERGILLOPEPSIN, PUTAITVE (AFU_ORTHOLOGUE AFUA_7G01200)"/>
    <property type="match status" value="1"/>
</dbReference>
<evidence type="ECO:0000313" key="3">
    <source>
        <dbReference type="EMBL" id="KAL1836321.1"/>
    </source>
</evidence>
<evidence type="ECO:0000256" key="1">
    <source>
        <dbReference type="SAM" id="MobiDB-lite"/>
    </source>
</evidence>
<keyword evidence="2" id="KW-0732">Signal</keyword>
<dbReference type="InterPro" id="IPR000250">
    <property type="entry name" value="Peptidase_G1"/>
</dbReference>
<organism evidence="3 4">
    <name type="scientific">Humicola insolens</name>
    <name type="common">Soft-rot fungus</name>
    <dbReference type="NCBI Taxonomy" id="85995"/>
    <lineage>
        <taxon>Eukaryota</taxon>
        <taxon>Fungi</taxon>
        <taxon>Dikarya</taxon>
        <taxon>Ascomycota</taxon>
        <taxon>Pezizomycotina</taxon>
        <taxon>Sordariomycetes</taxon>
        <taxon>Sordariomycetidae</taxon>
        <taxon>Sordariales</taxon>
        <taxon>Chaetomiaceae</taxon>
        <taxon>Mycothermus</taxon>
    </lineage>
</organism>
<evidence type="ECO:0000313" key="4">
    <source>
        <dbReference type="Proteomes" id="UP001583172"/>
    </source>
</evidence>
<evidence type="ECO:0000256" key="2">
    <source>
        <dbReference type="SAM" id="SignalP"/>
    </source>
</evidence>
<feature type="signal peptide" evidence="2">
    <location>
        <begin position="1"/>
        <end position="20"/>
    </location>
</feature>
<dbReference type="Proteomes" id="UP001583172">
    <property type="component" value="Unassembled WGS sequence"/>
</dbReference>